<name>A0AA46YMQ4_9ACTN</name>
<dbReference type="EMBL" id="CP094970">
    <property type="protein sequence ID" value="UYM05953.1"/>
    <property type="molecule type" value="Genomic_DNA"/>
</dbReference>
<reference evidence="1" key="1">
    <citation type="submission" date="2022-01" db="EMBL/GenBank/DDBJ databases">
        <title>Nocardioidaceae gen. sp. A5X3R13.</title>
        <authorList>
            <person name="Lopez Marin M.A."/>
            <person name="Uhlik O."/>
        </authorList>
    </citation>
    <scope>NUCLEOTIDE SEQUENCE</scope>
    <source>
        <strain evidence="1">A5X3R13</strain>
    </source>
</reference>
<evidence type="ECO:0000313" key="2">
    <source>
        <dbReference type="Proteomes" id="UP001164390"/>
    </source>
</evidence>
<evidence type="ECO:0008006" key="3">
    <source>
        <dbReference type="Google" id="ProtNLM"/>
    </source>
</evidence>
<keyword evidence="2" id="KW-1185">Reference proteome</keyword>
<organism evidence="1 2">
    <name type="scientific">Solicola gregarius</name>
    <dbReference type="NCBI Taxonomy" id="2908642"/>
    <lineage>
        <taxon>Bacteria</taxon>
        <taxon>Bacillati</taxon>
        <taxon>Actinomycetota</taxon>
        <taxon>Actinomycetes</taxon>
        <taxon>Propionibacteriales</taxon>
        <taxon>Nocardioidaceae</taxon>
        <taxon>Solicola</taxon>
    </lineage>
</organism>
<proteinExistence type="predicted"/>
<evidence type="ECO:0000313" key="1">
    <source>
        <dbReference type="EMBL" id="UYM05953.1"/>
    </source>
</evidence>
<dbReference type="AlphaFoldDB" id="A0AA46YMQ4"/>
<dbReference type="Proteomes" id="UP001164390">
    <property type="component" value="Chromosome"/>
</dbReference>
<protein>
    <recommendedName>
        <fullName evidence="3">DUF559 domain-containing protein</fullName>
    </recommendedName>
</protein>
<gene>
    <name evidence="1" type="ORF">L0C25_02440</name>
</gene>
<accession>A0AA46YMQ4</accession>
<sequence length="272" mass="30948">MFRGVYVCADVSLDFATYLDAARLVVAGAPATHVTGLRCYGVEVGPILPLHFASAGRETERDGIHVIRRMRLAWFENGALSPEQCWLDACLDLDLVDAVIAADWLIHNEATTLERLTTFVEATDNWEGIRNARLALPYVCEKVRSPRETATRLMLVLAGLPEPDECNLDIYDGDRFVGCGDLVWLAYVLVTEYDGRQHAEDTKQWNHDLDRVEGFEDAGWRFYRVTNRRLRAPRQVVRRVYAKLVAGGYAGPEPVFDEPWSRLFERRPAYTR</sequence>
<dbReference type="KEGG" id="sgrg:L0C25_02440"/>
<dbReference type="RefSeq" id="WP_271634799.1">
    <property type="nucleotide sequence ID" value="NZ_CP094970.1"/>
</dbReference>